<dbReference type="EMBL" id="CAJVQB010036373">
    <property type="protein sequence ID" value="CAG8823828.1"/>
    <property type="molecule type" value="Genomic_DNA"/>
</dbReference>
<proteinExistence type="predicted"/>
<dbReference type="Proteomes" id="UP000789901">
    <property type="component" value="Unassembled WGS sequence"/>
</dbReference>
<comment type="caution">
    <text evidence="1">The sequence shown here is derived from an EMBL/GenBank/DDBJ whole genome shotgun (WGS) entry which is preliminary data.</text>
</comment>
<dbReference type="PANTHER" id="PTHR46880:SF5">
    <property type="entry name" value="DUF4371 DOMAIN-CONTAINING PROTEIN"/>
    <property type="match status" value="1"/>
</dbReference>
<sequence>MCIFICSKTSSNFAYLDLVSLVDINLKNQTELVLSNYAKYTNPVSEATFLHAIALVIEESVLEETRKLSVWSLLIDETKMLEPLKLLHFGSDSNSKMIGVQNSVFTKLNKLNPFISNCYCIAYRLALARKDLAKDQNLQIIQAQNNKSSELAILQDISTRWLSLSNAVSNLYQIIFSVIDAFQKD</sequence>
<gene>
    <name evidence="1" type="ORF">GMARGA_LOCUS28429</name>
</gene>
<evidence type="ECO:0000313" key="1">
    <source>
        <dbReference type="EMBL" id="CAG8823828.1"/>
    </source>
</evidence>
<reference evidence="1 2" key="1">
    <citation type="submission" date="2021-06" db="EMBL/GenBank/DDBJ databases">
        <authorList>
            <person name="Kallberg Y."/>
            <person name="Tangrot J."/>
            <person name="Rosling A."/>
        </authorList>
    </citation>
    <scope>NUCLEOTIDE SEQUENCE [LARGE SCALE GENOMIC DNA]</scope>
    <source>
        <strain evidence="1 2">120-4 pot B 10/14</strain>
    </source>
</reference>
<accession>A0ABN7WBK7</accession>
<feature type="non-terminal residue" evidence="1">
    <location>
        <position position="185"/>
    </location>
</feature>
<keyword evidence="2" id="KW-1185">Reference proteome</keyword>
<evidence type="ECO:0000313" key="2">
    <source>
        <dbReference type="Proteomes" id="UP000789901"/>
    </source>
</evidence>
<protein>
    <submittedName>
        <fullName evidence="1">30075_t:CDS:1</fullName>
    </submittedName>
</protein>
<dbReference type="PANTHER" id="PTHR46880">
    <property type="entry name" value="RAS-ASSOCIATING DOMAIN-CONTAINING PROTEIN"/>
    <property type="match status" value="1"/>
</dbReference>
<organism evidence="1 2">
    <name type="scientific">Gigaspora margarita</name>
    <dbReference type="NCBI Taxonomy" id="4874"/>
    <lineage>
        <taxon>Eukaryota</taxon>
        <taxon>Fungi</taxon>
        <taxon>Fungi incertae sedis</taxon>
        <taxon>Mucoromycota</taxon>
        <taxon>Glomeromycotina</taxon>
        <taxon>Glomeromycetes</taxon>
        <taxon>Diversisporales</taxon>
        <taxon>Gigasporaceae</taxon>
        <taxon>Gigaspora</taxon>
    </lineage>
</organism>
<name>A0ABN7WBK7_GIGMA</name>